<accession>A0A6L8LCQ9</accession>
<dbReference type="GO" id="GO:0006355">
    <property type="term" value="P:regulation of DNA-templated transcription"/>
    <property type="evidence" value="ECO:0007669"/>
    <property type="project" value="InterPro"/>
</dbReference>
<name>A0A6L8LCQ9_9RHOB</name>
<evidence type="ECO:0000259" key="8">
    <source>
        <dbReference type="PROSITE" id="PS50109"/>
    </source>
</evidence>
<dbReference type="SUPFAM" id="SSF47226">
    <property type="entry name" value="Histidine-containing phosphotransfer domain, HPT domain"/>
    <property type="match status" value="1"/>
</dbReference>
<dbReference type="EC" id="2.7.13.3" evidence="2"/>
<dbReference type="CDD" id="cd00082">
    <property type="entry name" value="HisKA"/>
    <property type="match status" value="1"/>
</dbReference>
<keyword evidence="7" id="KW-0812">Transmembrane</keyword>
<dbReference type="Gene3D" id="3.40.50.2300">
    <property type="match status" value="1"/>
</dbReference>
<feature type="domain" description="Response regulatory" evidence="9">
    <location>
        <begin position="594"/>
        <end position="710"/>
    </location>
</feature>
<dbReference type="PROSITE" id="PS50109">
    <property type="entry name" value="HIS_KIN"/>
    <property type="match status" value="1"/>
</dbReference>
<dbReference type="InterPro" id="IPR036641">
    <property type="entry name" value="HPT_dom_sf"/>
</dbReference>
<keyword evidence="3 6" id="KW-0597">Phosphoprotein</keyword>
<evidence type="ECO:0000259" key="9">
    <source>
        <dbReference type="PROSITE" id="PS50110"/>
    </source>
</evidence>
<dbReference type="Pfam" id="PF00989">
    <property type="entry name" value="PAS"/>
    <property type="match status" value="1"/>
</dbReference>
<dbReference type="Pfam" id="PF02518">
    <property type="entry name" value="HATPase_c"/>
    <property type="match status" value="1"/>
</dbReference>
<dbReference type="InterPro" id="IPR004358">
    <property type="entry name" value="Sig_transdc_His_kin-like_C"/>
</dbReference>
<dbReference type="InterPro" id="IPR003594">
    <property type="entry name" value="HATPase_dom"/>
</dbReference>
<organism evidence="11 12">
    <name type="scientific">Thalassovita mangrovi</name>
    <dbReference type="NCBI Taxonomy" id="2692236"/>
    <lineage>
        <taxon>Bacteria</taxon>
        <taxon>Pseudomonadati</taxon>
        <taxon>Pseudomonadota</taxon>
        <taxon>Alphaproteobacteria</taxon>
        <taxon>Rhodobacterales</taxon>
        <taxon>Roseobacteraceae</taxon>
        <taxon>Thalassovita</taxon>
    </lineage>
</organism>
<dbReference type="SMART" id="SM00388">
    <property type="entry name" value="HisKA"/>
    <property type="match status" value="1"/>
</dbReference>
<dbReference type="NCBIfam" id="TIGR00229">
    <property type="entry name" value="sensory_box"/>
    <property type="match status" value="1"/>
</dbReference>
<dbReference type="Pfam" id="PF00072">
    <property type="entry name" value="Response_reg"/>
    <property type="match status" value="1"/>
</dbReference>
<dbReference type="Gene3D" id="3.30.565.10">
    <property type="entry name" value="Histidine kinase-like ATPase, C-terminal domain"/>
    <property type="match status" value="1"/>
</dbReference>
<dbReference type="Gene3D" id="1.20.120.160">
    <property type="entry name" value="HPT domain"/>
    <property type="match status" value="1"/>
</dbReference>
<dbReference type="Proteomes" id="UP000479043">
    <property type="component" value="Unassembled WGS sequence"/>
</dbReference>
<dbReference type="CDD" id="cd17546">
    <property type="entry name" value="REC_hyHK_CKI1_RcsC-like"/>
    <property type="match status" value="1"/>
</dbReference>
<dbReference type="GO" id="GO:0000155">
    <property type="term" value="F:phosphorelay sensor kinase activity"/>
    <property type="evidence" value="ECO:0007669"/>
    <property type="project" value="InterPro"/>
</dbReference>
<dbReference type="SUPFAM" id="SSF55785">
    <property type="entry name" value="PYP-like sensor domain (PAS domain)"/>
    <property type="match status" value="1"/>
</dbReference>
<reference evidence="11 12" key="1">
    <citation type="submission" date="2020-01" db="EMBL/GenBank/DDBJ databases">
        <authorList>
            <person name="Chen S."/>
        </authorList>
    </citation>
    <scope>NUCLEOTIDE SEQUENCE [LARGE SCALE GENOMIC DNA]</scope>
    <source>
        <strain evidence="11 12">GS-10</strain>
    </source>
</reference>
<dbReference type="InterPro" id="IPR013767">
    <property type="entry name" value="PAS_fold"/>
</dbReference>
<feature type="domain" description="PAS" evidence="10">
    <location>
        <begin position="197"/>
        <end position="241"/>
    </location>
</feature>
<feature type="domain" description="Histidine kinase" evidence="8">
    <location>
        <begin position="345"/>
        <end position="568"/>
    </location>
</feature>
<feature type="modified residue" description="4-aspartylphosphate" evidence="6">
    <location>
        <position position="643"/>
    </location>
</feature>
<dbReference type="InterPro" id="IPR036890">
    <property type="entry name" value="HATPase_C_sf"/>
</dbReference>
<dbReference type="SUPFAM" id="SSF52172">
    <property type="entry name" value="CheY-like"/>
    <property type="match status" value="1"/>
</dbReference>
<dbReference type="SMART" id="SM00448">
    <property type="entry name" value="REC"/>
    <property type="match status" value="1"/>
</dbReference>
<keyword evidence="12" id="KW-1185">Reference proteome</keyword>
<dbReference type="SUPFAM" id="SSF55874">
    <property type="entry name" value="ATPase domain of HSP90 chaperone/DNA topoisomerase II/histidine kinase"/>
    <property type="match status" value="1"/>
</dbReference>
<dbReference type="SMART" id="SM00387">
    <property type="entry name" value="HATPase_c"/>
    <property type="match status" value="1"/>
</dbReference>
<protein>
    <recommendedName>
        <fullName evidence="2">histidine kinase</fullName>
        <ecNumber evidence="2">2.7.13.3</ecNumber>
    </recommendedName>
</protein>
<keyword evidence="7" id="KW-0472">Membrane</keyword>
<evidence type="ECO:0000256" key="6">
    <source>
        <dbReference type="PROSITE-ProRule" id="PRU00169"/>
    </source>
</evidence>
<evidence type="ECO:0000313" key="12">
    <source>
        <dbReference type="Proteomes" id="UP000479043"/>
    </source>
</evidence>
<comment type="caution">
    <text evidence="11">The sequence shown here is derived from an EMBL/GenBank/DDBJ whole genome shotgun (WGS) entry which is preliminary data.</text>
</comment>
<dbReference type="InterPro" id="IPR005467">
    <property type="entry name" value="His_kinase_dom"/>
</dbReference>
<dbReference type="PRINTS" id="PR00344">
    <property type="entry name" value="BCTRLSENSOR"/>
</dbReference>
<dbReference type="InterPro" id="IPR000014">
    <property type="entry name" value="PAS"/>
</dbReference>
<evidence type="ECO:0000256" key="4">
    <source>
        <dbReference type="ARBA" id="ARBA00022679"/>
    </source>
</evidence>
<sequence length="848" mass="93372">MAAFFLGQSLMRFSDVLQYRQERVHYFHWVSSELTFNQSELHLAIDRAESAAPGDPAFGELRREFQNTQARIVQLNRMRDDRPGLLTEEMQALVASQIAFVEDTLPIMALPDAQLQSRLQEVEKAVNDLNLARKAALAGYLDRMQALFGENDDAFLKVLKEFAISGAAILLFLLAVIVLDGMLLLKLRQKNGMISRANDNLRAVVETSRDAAVTMDAEGRMVAFSRAAEQMFGLSEDQAVGMLFTDIVVSELPAEEMRARIGRWLREKAQWFRDGRRLDLNGRKPDGTTFPIEVGFGVLHDAAGEELLIASIRNVSDQTEREMSLMKARNEALQAERAKSRFLSAMSHEMRTPLNGVLASLDLMRETTQMNERQLELAEIIERCGDDALEQVENVLELTRLDKLNSVAVGAAPFTPVTILRDLVDRLASQARLNRNRLVLETELPDTFAVVGAERLFQQIMRNLISNALKFTHDGKVKVTLSAREGDDGKLDIRAAVTDTGIGIRADHLDRIFGDFETIRESYSRFKSGTGLGLSIVKHSAELMNGRIAVDSTPGEGSEFAFEVSLPRVAEGDENCLMSPSESVRESEKSTRMNILVVEDNQINRRMLVDMLNAKGHTVAEAADGLEGVSLGRAQAYDLILMDISMPKLDGVGATRMLREFGKCQNVPIVAVTAHAQPENMKEFLDAGMDQVLTKPLRMHMLDQLFLDLVKSAAASDDAGQQARDETETEEVSATMIDKDVFDGLLDMLDVDTLGGYIDQFEQDAAQVLPVYLDAVEKSDFSTARAEAHRCAGGAAVIGASDVHGILQGMTAAADASDAQKCRDLANQLPGLTAATMKAMRASLAVAG</sequence>
<evidence type="ECO:0000313" key="11">
    <source>
        <dbReference type="EMBL" id="MYM53748.1"/>
    </source>
</evidence>
<dbReference type="PANTHER" id="PTHR43047:SF64">
    <property type="entry name" value="HISTIDINE KINASE CONTAINING CHEY-HOMOLOGOUS RECEIVER DOMAIN AND PAS DOMAIN-RELATED"/>
    <property type="match status" value="1"/>
</dbReference>
<dbReference type="Gene3D" id="1.10.287.130">
    <property type="match status" value="1"/>
</dbReference>
<evidence type="ECO:0000256" key="3">
    <source>
        <dbReference type="ARBA" id="ARBA00022553"/>
    </source>
</evidence>
<dbReference type="PANTHER" id="PTHR43047">
    <property type="entry name" value="TWO-COMPONENT HISTIDINE PROTEIN KINASE"/>
    <property type="match status" value="1"/>
</dbReference>
<dbReference type="AlphaFoldDB" id="A0A6L8LCQ9"/>
<dbReference type="SMART" id="SM00091">
    <property type="entry name" value="PAS"/>
    <property type="match status" value="1"/>
</dbReference>
<keyword evidence="4" id="KW-0808">Transferase</keyword>
<dbReference type="Gene3D" id="3.30.450.20">
    <property type="entry name" value="PAS domain"/>
    <property type="match status" value="1"/>
</dbReference>
<dbReference type="InterPro" id="IPR035965">
    <property type="entry name" value="PAS-like_dom_sf"/>
</dbReference>
<gene>
    <name evidence="11" type="ORF">GR167_00400</name>
</gene>
<evidence type="ECO:0000256" key="2">
    <source>
        <dbReference type="ARBA" id="ARBA00012438"/>
    </source>
</evidence>
<comment type="catalytic activity">
    <reaction evidence="1">
        <text>ATP + protein L-histidine = ADP + protein N-phospho-L-histidine.</text>
        <dbReference type="EC" id="2.7.13.3"/>
    </reaction>
</comment>
<evidence type="ECO:0000259" key="10">
    <source>
        <dbReference type="PROSITE" id="PS50112"/>
    </source>
</evidence>
<keyword evidence="5" id="KW-0418">Kinase</keyword>
<dbReference type="Pfam" id="PF00512">
    <property type="entry name" value="HisKA"/>
    <property type="match status" value="1"/>
</dbReference>
<evidence type="ECO:0000256" key="7">
    <source>
        <dbReference type="SAM" id="Phobius"/>
    </source>
</evidence>
<dbReference type="PROSITE" id="PS50112">
    <property type="entry name" value="PAS"/>
    <property type="match status" value="1"/>
</dbReference>
<dbReference type="RefSeq" id="WP_160971465.1">
    <property type="nucleotide sequence ID" value="NZ_WWEN01000001.1"/>
</dbReference>
<dbReference type="InterPro" id="IPR011006">
    <property type="entry name" value="CheY-like_superfamily"/>
</dbReference>
<dbReference type="InterPro" id="IPR036097">
    <property type="entry name" value="HisK_dim/P_sf"/>
</dbReference>
<dbReference type="SUPFAM" id="SSF47384">
    <property type="entry name" value="Homodimeric domain of signal transducing histidine kinase"/>
    <property type="match status" value="1"/>
</dbReference>
<dbReference type="EMBL" id="WWEN01000001">
    <property type="protein sequence ID" value="MYM53748.1"/>
    <property type="molecule type" value="Genomic_DNA"/>
</dbReference>
<feature type="transmembrane region" description="Helical" evidence="7">
    <location>
        <begin position="162"/>
        <end position="185"/>
    </location>
</feature>
<dbReference type="CDD" id="cd00130">
    <property type="entry name" value="PAS"/>
    <property type="match status" value="1"/>
</dbReference>
<dbReference type="PROSITE" id="PS50110">
    <property type="entry name" value="RESPONSE_REGULATORY"/>
    <property type="match status" value="1"/>
</dbReference>
<dbReference type="InterPro" id="IPR001789">
    <property type="entry name" value="Sig_transdc_resp-reg_receiver"/>
</dbReference>
<evidence type="ECO:0000256" key="5">
    <source>
        <dbReference type="ARBA" id="ARBA00022777"/>
    </source>
</evidence>
<dbReference type="CDD" id="cd16922">
    <property type="entry name" value="HATPase_EvgS-ArcB-TorS-like"/>
    <property type="match status" value="1"/>
</dbReference>
<evidence type="ECO:0000256" key="1">
    <source>
        <dbReference type="ARBA" id="ARBA00000085"/>
    </source>
</evidence>
<proteinExistence type="predicted"/>
<keyword evidence="7" id="KW-1133">Transmembrane helix</keyword>
<dbReference type="InterPro" id="IPR003661">
    <property type="entry name" value="HisK_dim/P_dom"/>
</dbReference>